<gene>
    <name evidence="5" type="ORF">BGW38_004264</name>
</gene>
<dbReference type="InterPro" id="IPR017853">
    <property type="entry name" value="GH"/>
</dbReference>
<dbReference type="GO" id="GO:0004557">
    <property type="term" value="F:alpha-galactosidase activity"/>
    <property type="evidence" value="ECO:0007669"/>
    <property type="project" value="UniProtKB-EC"/>
</dbReference>
<dbReference type="Gene3D" id="3.20.20.70">
    <property type="entry name" value="Aldolase class I"/>
    <property type="match status" value="2"/>
</dbReference>
<evidence type="ECO:0000256" key="3">
    <source>
        <dbReference type="ARBA" id="ARBA00022801"/>
    </source>
</evidence>
<evidence type="ECO:0000313" key="5">
    <source>
        <dbReference type="EMBL" id="KAF9579460.1"/>
    </source>
</evidence>
<dbReference type="PANTHER" id="PTHR43053:SF3">
    <property type="entry name" value="ALPHA-GALACTOSIDASE C-RELATED"/>
    <property type="match status" value="1"/>
</dbReference>
<protein>
    <recommendedName>
        <fullName evidence="2">alpha-galactosidase</fullName>
        <ecNumber evidence="2">3.2.1.22</ecNumber>
    </recommendedName>
</protein>
<reference evidence="5" key="1">
    <citation type="journal article" date="2020" name="Fungal Divers.">
        <title>Resolving the Mortierellaceae phylogeny through synthesis of multi-gene phylogenetics and phylogenomics.</title>
        <authorList>
            <person name="Vandepol N."/>
            <person name="Liber J."/>
            <person name="Desiro A."/>
            <person name="Na H."/>
            <person name="Kennedy M."/>
            <person name="Barry K."/>
            <person name="Grigoriev I.V."/>
            <person name="Miller A.N."/>
            <person name="O'Donnell K."/>
            <person name="Stajich J.E."/>
            <person name="Bonito G."/>
        </authorList>
    </citation>
    <scope>NUCLEOTIDE SEQUENCE</scope>
    <source>
        <strain evidence="5">KOD1015</strain>
    </source>
</reference>
<comment type="catalytic activity">
    <reaction evidence="1">
        <text>Hydrolysis of terminal, non-reducing alpha-D-galactose residues in alpha-D-galactosides, including galactose oligosaccharides, galactomannans and galactolipids.</text>
        <dbReference type="EC" id="3.2.1.22"/>
    </reaction>
</comment>
<dbReference type="OrthoDB" id="5795902at2759"/>
<evidence type="ECO:0000256" key="4">
    <source>
        <dbReference type="ARBA" id="ARBA00023295"/>
    </source>
</evidence>
<dbReference type="SUPFAM" id="SSF51445">
    <property type="entry name" value="(Trans)glycosidases"/>
    <property type="match status" value="1"/>
</dbReference>
<dbReference type="InterPro" id="IPR013785">
    <property type="entry name" value="Aldolase_TIM"/>
</dbReference>
<dbReference type="EC" id="3.2.1.22" evidence="2"/>
<name>A0A9P6KC92_9FUNG</name>
<dbReference type="AlphaFoldDB" id="A0A9P6KC92"/>
<keyword evidence="6" id="KW-1185">Reference proteome</keyword>
<dbReference type="InterPro" id="IPR002252">
    <property type="entry name" value="Glyco_hydro_36"/>
</dbReference>
<dbReference type="Pfam" id="PF02065">
    <property type="entry name" value="Melibiase"/>
    <property type="match status" value="1"/>
</dbReference>
<dbReference type="EMBL" id="JAABOA010002738">
    <property type="protein sequence ID" value="KAF9579460.1"/>
    <property type="molecule type" value="Genomic_DNA"/>
</dbReference>
<evidence type="ECO:0000313" key="6">
    <source>
        <dbReference type="Proteomes" id="UP000780801"/>
    </source>
</evidence>
<comment type="caution">
    <text evidence="5">The sequence shown here is derived from an EMBL/GenBank/DDBJ whole genome shotgun (WGS) entry which is preliminary data.</text>
</comment>
<dbReference type="PANTHER" id="PTHR43053">
    <property type="entry name" value="GLYCOSIDASE FAMILY 31"/>
    <property type="match status" value="1"/>
</dbReference>
<accession>A0A9P6KC92</accession>
<dbReference type="CDD" id="cd14791">
    <property type="entry name" value="GH36"/>
    <property type="match status" value="1"/>
</dbReference>
<evidence type="ECO:0000256" key="2">
    <source>
        <dbReference type="ARBA" id="ARBA00012755"/>
    </source>
</evidence>
<dbReference type="Proteomes" id="UP000780801">
    <property type="component" value="Unassembled WGS sequence"/>
</dbReference>
<evidence type="ECO:0000256" key="1">
    <source>
        <dbReference type="ARBA" id="ARBA00001255"/>
    </source>
</evidence>
<dbReference type="GO" id="GO:0016052">
    <property type="term" value="P:carbohydrate catabolic process"/>
    <property type="evidence" value="ECO:0007669"/>
    <property type="project" value="InterPro"/>
</dbReference>
<keyword evidence="3" id="KW-0378">Hydrolase</keyword>
<proteinExistence type="predicted"/>
<sequence length="940" mass="105714">MTNESTPHHGRWTSQEIFCALVEQPWDIEVTFSLNNRESSKSSTGLTWVASPHPSANNLQKNYALGLSSNDTKRLLPLSPSSHWQAQDGVGLVATSTVTRLSANSAIRTIELFLEPTHDSVNMAATPAESPATLSSSPHPILSEISLESLKAGTNISLYGKSVFANGYQSWSTSYTGADESTILEKPNWLYHELTKLGLASDMHIYDYTGTKGMVHSNLVTVIRDQCEDLTVPKDTRHLNPVENGPGIAPESLLLAGSLSEDIAYTYFNMHFGADKMSMWQDWRGKKLSSSTDRLVMKTLFCWDTKDTSAWDKFASVWATQHGDHRSTLYRPNTLLNGWTSWYCHYENINEHVILENLRNLSGYPQEQTKWLVRVFQIDDGYTVVGDWLDCDRSKFPRGMEFIANEIRQQKLVPGLWLAPFMASRKSKLVKEHPDWFVRKSWLDRSTPGSSSFSNTGIISNMDVKATEKNKPRRSSMLCCFDKDPFGDQENDLMLSHPAFHAGAYALDLENPEVRQHLANVFRVVTQEWGYKMLKLDFLFAAAQVPRNNKTRGQLMWEAMQMVRTWAGPETILLGCGVPLGPSFMVMDYCRIGCDVGASWDTMQRFFHDREYISCFNSLTSTLSRWALSDRFFGNDPDVFFIRDWNMGLSKVEKSTLMVLNHLLGRLVFCSDPMDVNHMIEEQRIMLNAFYQDSLSDDHGEPQPLHEVVRVLQPISSQKNIYLIQIKAQEQTFIVATNLSSKKHAVHLSVLDRIIAAENQETRLPTGQAASVYYSSQTGQFGSSAAAFVLKAHETCVFVRVVDSSGGLCGLLPSQAGQAFITNEKLRERDDTEEIRVVASAGGYILPTLEIKTFEKTLDSTLGAKYRIGLKNARFPRQVSVWIARKKVSSTVSTGSEPSGLMSSFERSVLPMHIRVNGMDLKPQLCPLIGKDIQLFLCTI</sequence>
<keyword evidence="4" id="KW-0326">Glycosidase</keyword>
<dbReference type="InterPro" id="IPR050985">
    <property type="entry name" value="Alpha-glycosidase_related"/>
</dbReference>
<organism evidence="5 6">
    <name type="scientific">Lunasporangiospora selenospora</name>
    <dbReference type="NCBI Taxonomy" id="979761"/>
    <lineage>
        <taxon>Eukaryota</taxon>
        <taxon>Fungi</taxon>
        <taxon>Fungi incertae sedis</taxon>
        <taxon>Mucoromycota</taxon>
        <taxon>Mortierellomycotina</taxon>
        <taxon>Mortierellomycetes</taxon>
        <taxon>Mortierellales</taxon>
        <taxon>Mortierellaceae</taxon>
        <taxon>Lunasporangiospora</taxon>
    </lineage>
</organism>